<protein>
    <recommendedName>
        <fullName evidence="3">Lipocalin-like domain-containing protein</fullName>
    </recommendedName>
</protein>
<keyword evidence="2" id="KW-1185">Reference proteome</keyword>
<dbReference type="STRING" id="1306519.BIW12_02205"/>
<proteinExistence type="predicted"/>
<name>A0A1D9PEU4_9FLAO</name>
<accession>A0A1D9PEU4</accession>
<evidence type="ECO:0008006" key="3">
    <source>
        <dbReference type="Google" id="ProtNLM"/>
    </source>
</evidence>
<dbReference type="Proteomes" id="UP000178198">
    <property type="component" value="Chromosome"/>
</dbReference>
<dbReference type="KEGG" id="fcm:BIW12_02205"/>
<reference evidence="1 2" key="1">
    <citation type="submission" date="2016-10" db="EMBL/GenBank/DDBJ databases">
        <title>Complete Genome Sequence of Flavobacterium sp. PK15.</title>
        <authorList>
            <person name="Ekwe A."/>
            <person name="Kim S.B."/>
        </authorList>
    </citation>
    <scope>NUCLEOTIDE SEQUENCE [LARGE SCALE GENOMIC DNA]</scope>
    <source>
        <strain evidence="1 2">PK15</strain>
    </source>
</reference>
<sequence>MTNDGKNTQDSTAIVGTWYWQESKGGISGKEIITPKTTGVNKKLVFAANKKVTVFTNDIETGNYTYKIAKGNSFLDHKEHYLLTFSEMSYVIQYIDKRRLSIQDNFVDGYVLTYTK</sequence>
<organism evidence="1 2">
    <name type="scientific">Flavobacterium commune</name>
    <dbReference type="NCBI Taxonomy" id="1306519"/>
    <lineage>
        <taxon>Bacteria</taxon>
        <taxon>Pseudomonadati</taxon>
        <taxon>Bacteroidota</taxon>
        <taxon>Flavobacteriia</taxon>
        <taxon>Flavobacteriales</taxon>
        <taxon>Flavobacteriaceae</taxon>
        <taxon>Flavobacterium</taxon>
    </lineage>
</organism>
<dbReference type="EMBL" id="CP017774">
    <property type="protein sequence ID" value="APA00835.1"/>
    <property type="molecule type" value="Genomic_DNA"/>
</dbReference>
<evidence type="ECO:0000313" key="1">
    <source>
        <dbReference type="EMBL" id="APA00835.1"/>
    </source>
</evidence>
<dbReference type="AlphaFoldDB" id="A0A1D9PEU4"/>
<evidence type="ECO:0000313" key="2">
    <source>
        <dbReference type="Proteomes" id="UP000178198"/>
    </source>
</evidence>
<gene>
    <name evidence="1" type="ORF">BIW12_02205</name>
</gene>